<sequence>MALVLAIFQFQNIGDAVAQLGGGSQSSAVVVATGDDVSIADAVSEAATTKGDLKKLIIDDVRAGTGPEVKKGDTVTVQYVGTTKEGVKFDSSYERGEPFTFTVGTGKVIEGWDEGILGMKIGGQRILVVPAEMAYGNAQVGPIAPNSVLVFSIELLEVK</sequence>
<feature type="domain" description="PPIase FKBP-type" evidence="7">
    <location>
        <begin position="72"/>
        <end position="159"/>
    </location>
</feature>
<dbReference type="SUPFAM" id="SSF54534">
    <property type="entry name" value="FKBP-like"/>
    <property type="match status" value="1"/>
</dbReference>
<dbReference type="InterPro" id="IPR001179">
    <property type="entry name" value="PPIase_FKBP_dom"/>
</dbReference>
<name>A0A2H0UE26_9BACT</name>
<keyword evidence="3 5" id="KW-0697">Rotamase</keyword>
<evidence type="ECO:0000256" key="2">
    <source>
        <dbReference type="ARBA" id="ARBA00006577"/>
    </source>
</evidence>
<accession>A0A2H0UE26</accession>
<dbReference type="EC" id="5.2.1.8" evidence="6"/>
<evidence type="ECO:0000313" key="9">
    <source>
        <dbReference type="Proteomes" id="UP000229344"/>
    </source>
</evidence>
<evidence type="ECO:0000259" key="7">
    <source>
        <dbReference type="PROSITE" id="PS50059"/>
    </source>
</evidence>
<evidence type="ECO:0000256" key="3">
    <source>
        <dbReference type="ARBA" id="ARBA00023110"/>
    </source>
</evidence>
<evidence type="ECO:0000256" key="5">
    <source>
        <dbReference type="PROSITE-ProRule" id="PRU00277"/>
    </source>
</evidence>
<dbReference type="FunFam" id="3.10.50.40:FF:000006">
    <property type="entry name" value="Peptidyl-prolyl cis-trans isomerase"/>
    <property type="match status" value="1"/>
</dbReference>
<dbReference type="PANTHER" id="PTHR43811:SF19">
    <property type="entry name" value="39 KDA FK506-BINDING NUCLEAR PROTEIN"/>
    <property type="match status" value="1"/>
</dbReference>
<organism evidence="8 9">
    <name type="scientific">Candidatus Kaiserbacteria bacterium CG10_big_fil_rev_8_21_14_0_10_47_16</name>
    <dbReference type="NCBI Taxonomy" id="1974608"/>
    <lineage>
        <taxon>Bacteria</taxon>
        <taxon>Candidatus Kaiseribacteriota</taxon>
    </lineage>
</organism>
<dbReference type="PROSITE" id="PS50059">
    <property type="entry name" value="FKBP_PPIASE"/>
    <property type="match status" value="1"/>
</dbReference>
<comment type="catalytic activity">
    <reaction evidence="1 5 6">
        <text>[protein]-peptidylproline (omega=180) = [protein]-peptidylproline (omega=0)</text>
        <dbReference type="Rhea" id="RHEA:16237"/>
        <dbReference type="Rhea" id="RHEA-COMP:10747"/>
        <dbReference type="Rhea" id="RHEA-COMP:10748"/>
        <dbReference type="ChEBI" id="CHEBI:83833"/>
        <dbReference type="ChEBI" id="CHEBI:83834"/>
        <dbReference type="EC" id="5.2.1.8"/>
    </reaction>
</comment>
<dbReference type="Pfam" id="PF00254">
    <property type="entry name" value="FKBP_C"/>
    <property type="match status" value="1"/>
</dbReference>
<keyword evidence="4 5" id="KW-0413">Isomerase</keyword>
<comment type="caution">
    <text evidence="8">The sequence shown here is derived from an EMBL/GenBank/DDBJ whole genome shotgun (WGS) entry which is preliminary data.</text>
</comment>
<gene>
    <name evidence="8" type="ORF">COU16_01585</name>
</gene>
<dbReference type="Proteomes" id="UP000229344">
    <property type="component" value="Unassembled WGS sequence"/>
</dbReference>
<dbReference type="AlphaFoldDB" id="A0A2H0UE26"/>
<dbReference type="Gene3D" id="3.10.50.40">
    <property type="match status" value="1"/>
</dbReference>
<reference evidence="9" key="1">
    <citation type="submission" date="2017-09" db="EMBL/GenBank/DDBJ databases">
        <title>Depth-based differentiation of microbial function through sediment-hosted aquifers and enrichment of novel symbionts in the deep terrestrial subsurface.</title>
        <authorList>
            <person name="Probst A.J."/>
            <person name="Ladd B."/>
            <person name="Jarett J.K."/>
            <person name="Geller-Mcgrath D.E."/>
            <person name="Sieber C.M.K."/>
            <person name="Emerson J.B."/>
            <person name="Anantharaman K."/>
            <person name="Thomas B.C."/>
            <person name="Malmstrom R."/>
            <person name="Stieglmeier M."/>
            <person name="Klingl A."/>
            <person name="Woyke T."/>
            <person name="Ryan C.M."/>
            <person name="Banfield J.F."/>
        </authorList>
    </citation>
    <scope>NUCLEOTIDE SEQUENCE [LARGE SCALE GENOMIC DNA]</scope>
</reference>
<protein>
    <recommendedName>
        <fullName evidence="6">Peptidyl-prolyl cis-trans isomerase</fullName>
        <ecNumber evidence="6">5.2.1.8</ecNumber>
    </recommendedName>
</protein>
<dbReference type="InterPro" id="IPR046357">
    <property type="entry name" value="PPIase_dom_sf"/>
</dbReference>
<evidence type="ECO:0000256" key="4">
    <source>
        <dbReference type="ARBA" id="ARBA00023235"/>
    </source>
</evidence>
<proteinExistence type="inferred from homology"/>
<dbReference type="PANTHER" id="PTHR43811">
    <property type="entry name" value="FKBP-TYPE PEPTIDYL-PROLYL CIS-TRANS ISOMERASE FKPA"/>
    <property type="match status" value="1"/>
</dbReference>
<comment type="similarity">
    <text evidence="2 6">Belongs to the FKBP-type PPIase family.</text>
</comment>
<evidence type="ECO:0000256" key="1">
    <source>
        <dbReference type="ARBA" id="ARBA00000971"/>
    </source>
</evidence>
<dbReference type="GO" id="GO:0003755">
    <property type="term" value="F:peptidyl-prolyl cis-trans isomerase activity"/>
    <property type="evidence" value="ECO:0007669"/>
    <property type="project" value="UniProtKB-UniRule"/>
</dbReference>
<dbReference type="EMBL" id="PFBI01000006">
    <property type="protein sequence ID" value="PIR84652.1"/>
    <property type="molecule type" value="Genomic_DNA"/>
</dbReference>
<evidence type="ECO:0000256" key="6">
    <source>
        <dbReference type="RuleBase" id="RU003915"/>
    </source>
</evidence>
<evidence type="ECO:0000313" key="8">
    <source>
        <dbReference type="EMBL" id="PIR84652.1"/>
    </source>
</evidence>